<evidence type="ECO:0000313" key="10">
    <source>
        <dbReference type="Proteomes" id="UP001467669"/>
    </source>
</evidence>
<evidence type="ECO:0000256" key="1">
    <source>
        <dbReference type="ARBA" id="ARBA00004141"/>
    </source>
</evidence>
<dbReference type="Gene3D" id="1.20.1530.20">
    <property type="match status" value="1"/>
</dbReference>
<keyword evidence="3 7" id="KW-0812">Transmembrane</keyword>
<feature type="transmembrane region" description="Helical" evidence="7">
    <location>
        <begin position="198"/>
        <end position="221"/>
    </location>
</feature>
<proteinExistence type="predicted"/>
<dbReference type="Proteomes" id="UP001467669">
    <property type="component" value="Unassembled WGS sequence"/>
</dbReference>
<comment type="subcellular location">
    <subcellularLocation>
        <location evidence="1">Membrane</location>
        <topology evidence="1">Multi-pass membrane protein</topology>
    </subcellularLocation>
</comment>
<feature type="transmembrane region" description="Helical" evidence="7">
    <location>
        <begin position="94"/>
        <end position="116"/>
    </location>
</feature>
<evidence type="ECO:0000313" key="9">
    <source>
        <dbReference type="EMBL" id="MEL7559686.1"/>
    </source>
</evidence>
<evidence type="ECO:0000256" key="7">
    <source>
        <dbReference type="SAM" id="Phobius"/>
    </source>
</evidence>
<keyword evidence="5" id="KW-0406">Ion transport</keyword>
<feature type="transmembrane region" description="Helical" evidence="7">
    <location>
        <begin position="282"/>
        <end position="301"/>
    </location>
</feature>
<feature type="domain" description="Cation/H+ exchanger transmembrane" evidence="8">
    <location>
        <begin position="18"/>
        <end position="397"/>
    </location>
</feature>
<organism evidence="9 10">
    <name type="scientific">Stutzerimonas chloritidismutans</name>
    <name type="common">Pseudomonas chloritidismutans</name>
    <dbReference type="NCBI Taxonomy" id="203192"/>
    <lineage>
        <taxon>Bacteria</taxon>
        <taxon>Pseudomonadati</taxon>
        <taxon>Pseudomonadota</taxon>
        <taxon>Gammaproteobacteria</taxon>
        <taxon>Pseudomonadales</taxon>
        <taxon>Pseudomonadaceae</taxon>
        <taxon>Stutzerimonas</taxon>
    </lineage>
</organism>
<dbReference type="PANTHER" id="PTHR31382">
    <property type="entry name" value="NA(+)/H(+) ANTIPORTER"/>
    <property type="match status" value="1"/>
</dbReference>
<keyword evidence="6 7" id="KW-0472">Membrane</keyword>
<evidence type="ECO:0000256" key="3">
    <source>
        <dbReference type="ARBA" id="ARBA00022692"/>
    </source>
</evidence>
<dbReference type="InterPro" id="IPR038770">
    <property type="entry name" value="Na+/solute_symporter_sf"/>
</dbReference>
<feature type="transmembrane region" description="Helical" evidence="7">
    <location>
        <begin position="374"/>
        <end position="395"/>
    </location>
</feature>
<evidence type="ECO:0000256" key="2">
    <source>
        <dbReference type="ARBA" id="ARBA00022449"/>
    </source>
</evidence>
<dbReference type="InterPro" id="IPR004712">
    <property type="entry name" value="Na+/H+_antiporter_fungi"/>
</dbReference>
<feature type="transmembrane region" description="Helical" evidence="7">
    <location>
        <begin position="345"/>
        <end position="362"/>
    </location>
</feature>
<accession>A0ABU9M7Q5</accession>
<feature type="transmembrane region" description="Helical" evidence="7">
    <location>
        <begin position="122"/>
        <end position="148"/>
    </location>
</feature>
<feature type="transmembrane region" description="Helical" evidence="7">
    <location>
        <begin position="6"/>
        <end position="25"/>
    </location>
</feature>
<evidence type="ECO:0000256" key="5">
    <source>
        <dbReference type="ARBA" id="ARBA00023065"/>
    </source>
</evidence>
<evidence type="ECO:0000256" key="6">
    <source>
        <dbReference type="ARBA" id="ARBA00023136"/>
    </source>
</evidence>
<dbReference type="EMBL" id="JBCFXD010000007">
    <property type="protein sequence ID" value="MEL7559686.1"/>
    <property type="molecule type" value="Genomic_DNA"/>
</dbReference>
<keyword evidence="2" id="KW-0813">Transport</keyword>
<feature type="transmembrane region" description="Helical" evidence="7">
    <location>
        <begin position="34"/>
        <end position="53"/>
    </location>
</feature>
<dbReference type="Pfam" id="PF00999">
    <property type="entry name" value="Na_H_Exchanger"/>
    <property type="match status" value="1"/>
</dbReference>
<dbReference type="InterPro" id="IPR006153">
    <property type="entry name" value="Cation/H_exchanger_TM"/>
</dbReference>
<comment type="caution">
    <text evidence="9">The sequence shown here is derived from an EMBL/GenBank/DDBJ whole genome shotgun (WGS) entry which is preliminary data.</text>
</comment>
<keyword evidence="2" id="KW-0050">Antiport</keyword>
<keyword evidence="10" id="KW-1185">Reference proteome</keyword>
<feature type="transmembrane region" description="Helical" evidence="7">
    <location>
        <begin position="65"/>
        <end position="82"/>
    </location>
</feature>
<sequence>MTQLNIALALMGGVAVCIALLSALIKRSPLSEPALAVLVGVAVGPYGLSWLDLARWGDTFTILEQAARLTLAIGLMGVALRLQPAALKAMLKPIMLLLTFVMLGMWLVSSLLAGWLLGLSLWAALLLGAVVTPTDPVVASSIVTGKFAKKHLPLRLRDTLSAESGANDGLAYAFVMLPMLMLSHTPDQAWSRWLIESVLIGIGGAALLGAVVGFAAAKLLVLSERKKLVASSSLLGYTVAFSLLTLGLAKLLQTDGVLAVFAAGLAFNLFSERHEEQDEENIQEAVAKLFTLPMFVIFGIALPLREWATLGWPLVALAVLILLLRRPPAVMLLSASWRKSLNSRDSLYLGWFGPLGIAAIYYSALAHNQLDDPLYWHAASALIFASIMVHGVSAAPLSRLYAGHPGAPPPGSARLHDESD</sequence>
<evidence type="ECO:0000256" key="4">
    <source>
        <dbReference type="ARBA" id="ARBA00022989"/>
    </source>
</evidence>
<feature type="transmembrane region" description="Helical" evidence="7">
    <location>
        <begin position="307"/>
        <end position="324"/>
    </location>
</feature>
<gene>
    <name evidence="9" type="ORF">AAGW23_12665</name>
</gene>
<dbReference type="PANTHER" id="PTHR31382:SF1">
    <property type="entry name" value="SODIUM ION_PROTON EXCHANGER (EUROFUNG)"/>
    <property type="match status" value="1"/>
</dbReference>
<feature type="transmembrane region" description="Helical" evidence="7">
    <location>
        <begin position="169"/>
        <end position="186"/>
    </location>
</feature>
<protein>
    <submittedName>
        <fullName evidence="9">Cation:proton antiporter</fullName>
    </submittedName>
</protein>
<name>A0ABU9M7Q5_STUCH</name>
<evidence type="ECO:0000259" key="8">
    <source>
        <dbReference type="Pfam" id="PF00999"/>
    </source>
</evidence>
<feature type="transmembrane region" description="Helical" evidence="7">
    <location>
        <begin position="252"/>
        <end position="270"/>
    </location>
</feature>
<keyword evidence="4 7" id="KW-1133">Transmembrane helix</keyword>
<reference evidence="9 10" key="1">
    <citation type="submission" date="2024-04" db="EMBL/GenBank/DDBJ databases">
        <title>Draft Genome Sequence of Isolates Cultured from Underwater Hawaii Seamounts in the North Pacific Ocean.</title>
        <authorList>
            <person name="Sharma I."/>
            <person name="Darden B."/>
            <person name="Creggett J."/>
            <person name="Taylor S."/>
            <person name="Grant M.P."/>
            <person name="Scott J."/>
            <person name="Attles S."/>
            <person name="Walker S."/>
            <person name="Johnson G."/>
            <person name="St. Cloud C."/>
        </authorList>
    </citation>
    <scope>NUCLEOTIDE SEQUENCE [LARGE SCALE GENOMIC DNA]</scope>
    <source>
        <strain evidence="9 10">03GJ23</strain>
    </source>
</reference>
<feature type="transmembrane region" description="Helical" evidence="7">
    <location>
        <begin position="228"/>
        <end position="246"/>
    </location>
</feature>
<dbReference type="RefSeq" id="WP_342406835.1">
    <property type="nucleotide sequence ID" value="NZ_JBCFXD010000007.1"/>
</dbReference>